<reference evidence="4" key="1">
    <citation type="journal article" date="2011" name="PLoS Genet.">
        <title>Genomic analysis of the necrotrophic fungal pathogens Sclerotinia sclerotiorum and Botrytis cinerea.</title>
        <authorList>
            <person name="Amselem J."/>
            <person name="Cuomo C.A."/>
            <person name="van Kan J.A."/>
            <person name="Viaud M."/>
            <person name="Benito E.P."/>
            <person name="Couloux A."/>
            <person name="Coutinho P.M."/>
            <person name="de Vries R.P."/>
            <person name="Dyer P.S."/>
            <person name="Fillinger S."/>
            <person name="Fournier E."/>
            <person name="Gout L."/>
            <person name="Hahn M."/>
            <person name="Kohn L."/>
            <person name="Lapalu N."/>
            <person name="Plummer K.M."/>
            <person name="Pradier J.M."/>
            <person name="Quevillon E."/>
            <person name="Sharon A."/>
            <person name="Simon A."/>
            <person name="ten Have A."/>
            <person name="Tudzynski B."/>
            <person name="Tudzynski P."/>
            <person name="Wincker P."/>
            <person name="Andrew M."/>
            <person name="Anthouard V."/>
            <person name="Beever R.E."/>
            <person name="Beffa R."/>
            <person name="Benoit I."/>
            <person name="Bouzid O."/>
            <person name="Brault B."/>
            <person name="Chen Z."/>
            <person name="Choquer M."/>
            <person name="Collemare J."/>
            <person name="Cotton P."/>
            <person name="Danchin E.G."/>
            <person name="Da Silva C."/>
            <person name="Gautier A."/>
            <person name="Giraud C."/>
            <person name="Giraud T."/>
            <person name="Gonzalez C."/>
            <person name="Grossetete S."/>
            <person name="Guldener U."/>
            <person name="Henrissat B."/>
            <person name="Howlett B.J."/>
            <person name="Kodira C."/>
            <person name="Kretschmer M."/>
            <person name="Lappartient A."/>
            <person name="Leroch M."/>
            <person name="Levis C."/>
            <person name="Mauceli E."/>
            <person name="Neuveglise C."/>
            <person name="Oeser B."/>
            <person name="Pearson M."/>
            <person name="Poulain J."/>
            <person name="Poussereau N."/>
            <person name="Quesneville H."/>
            <person name="Rascle C."/>
            <person name="Schumacher J."/>
            <person name="Segurens B."/>
            <person name="Sexton A."/>
            <person name="Silva E."/>
            <person name="Sirven C."/>
            <person name="Soanes D.M."/>
            <person name="Talbot N.J."/>
            <person name="Templeton M."/>
            <person name="Yandava C."/>
            <person name="Yarden O."/>
            <person name="Zeng Q."/>
            <person name="Rollins J.A."/>
            <person name="Lebrun M.H."/>
            <person name="Dickman M."/>
        </authorList>
    </citation>
    <scope>NUCLEOTIDE SEQUENCE [LARGE SCALE GENOMIC DNA]</scope>
    <source>
        <strain evidence="4">T4</strain>
    </source>
</reference>
<name>G2XVK8_BOTF4</name>
<evidence type="ECO:0000256" key="2">
    <source>
        <dbReference type="SAM" id="Phobius"/>
    </source>
</evidence>
<protein>
    <submittedName>
        <fullName evidence="3">Uncharacterized protein</fullName>
    </submittedName>
</protein>
<keyword evidence="2" id="KW-0812">Transmembrane</keyword>
<gene>
    <name evidence="3" type="ORF">BofuT4_uP054290.1</name>
</gene>
<keyword evidence="2" id="KW-0472">Membrane</keyword>
<dbReference type="EMBL" id="FQ790271">
    <property type="protein sequence ID" value="CCD44528.1"/>
    <property type="molecule type" value="Genomic_DNA"/>
</dbReference>
<evidence type="ECO:0000256" key="1">
    <source>
        <dbReference type="SAM" id="MobiDB-lite"/>
    </source>
</evidence>
<dbReference type="HOGENOM" id="CLU_2483088_0_0_1"/>
<proteinExistence type="predicted"/>
<evidence type="ECO:0000313" key="4">
    <source>
        <dbReference type="Proteomes" id="UP000008177"/>
    </source>
</evidence>
<keyword evidence="2" id="KW-1133">Transmembrane helix</keyword>
<feature type="transmembrane region" description="Helical" evidence="2">
    <location>
        <begin position="14"/>
        <end position="32"/>
    </location>
</feature>
<dbReference type="AlphaFoldDB" id="G2XVK8"/>
<evidence type="ECO:0000313" key="3">
    <source>
        <dbReference type="EMBL" id="CCD44528.1"/>
    </source>
</evidence>
<organism evidence="3 4">
    <name type="scientific">Botryotinia fuckeliana (strain T4)</name>
    <name type="common">Noble rot fungus</name>
    <name type="synonym">Botrytis cinerea</name>
    <dbReference type="NCBI Taxonomy" id="999810"/>
    <lineage>
        <taxon>Eukaryota</taxon>
        <taxon>Fungi</taxon>
        <taxon>Dikarya</taxon>
        <taxon>Ascomycota</taxon>
        <taxon>Pezizomycotina</taxon>
        <taxon>Leotiomycetes</taxon>
        <taxon>Helotiales</taxon>
        <taxon>Sclerotiniaceae</taxon>
        <taxon>Botrytis</taxon>
    </lineage>
</organism>
<dbReference type="Proteomes" id="UP000008177">
    <property type="component" value="Unplaced contigs"/>
</dbReference>
<accession>G2XVK8</accession>
<dbReference type="InParanoid" id="G2XVK8"/>
<feature type="region of interest" description="Disordered" evidence="1">
    <location>
        <begin position="61"/>
        <end position="87"/>
    </location>
</feature>
<feature type="compositionally biased region" description="Basic and acidic residues" evidence="1">
    <location>
        <begin position="65"/>
        <end position="87"/>
    </location>
</feature>
<sequence length="87" mass="10242">MYNQKVKLEDEEEFVIVVSCFFWLIVVFVITVSSESYDSTRLNELTARKISVNEQLRHTITPRNGEIEPDKDAGKWKRRAYDDSQDL</sequence>